<evidence type="ECO:0000256" key="1">
    <source>
        <dbReference type="SAM" id="SignalP"/>
    </source>
</evidence>
<dbReference type="InterPro" id="IPR001646">
    <property type="entry name" value="5peptide_repeat"/>
</dbReference>
<dbReference type="Proteomes" id="UP000576082">
    <property type="component" value="Unassembled WGS sequence"/>
</dbReference>
<dbReference type="InterPro" id="IPR005532">
    <property type="entry name" value="SUMF_dom"/>
</dbReference>
<dbReference type="EMBL" id="JABANE010000138">
    <property type="protein sequence ID" value="NME72147.1"/>
    <property type="molecule type" value="Genomic_DNA"/>
</dbReference>
<dbReference type="PANTHER" id="PTHR23150:SF19">
    <property type="entry name" value="FORMYLGLYCINE-GENERATING ENZYME"/>
    <property type="match status" value="1"/>
</dbReference>
<evidence type="ECO:0000313" key="3">
    <source>
        <dbReference type="EMBL" id="NME72147.1"/>
    </source>
</evidence>
<dbReference type="Pfam" id="PF13576">
    <property type="entry name" value="Pentapeptide_3"/>
    <property type="match status" value="1"/>
</dbReference>
<name>A0A7X9XCT5_9BACT</name>
<feature type="chain" id="PRO_5031123662" evidence="1">
    <location>
        <begin position="26"/>
        <end position="714"/>
    </location>
</feature>
<proteinExistence type="predicted"/>
<organism evidence="3 4">
    <name type="scientific">Flammeovirga aprica JL-4</name>
    <dbReference type="NCBI Taxonomy" id="694437"/>
    <lineage>
        <taxon>Bacteria</taxon>
        <taxon>Pseudomonadati</taxon>
        <taxon>Bacteroidota</taxon>
        <taxon>Cytophagia</taxon>
        <taxon>Cytophagales</taxon>
        <taxon>Flammeovirgaceae</taxon>
        <taxon>Flammeovirga</taxon>
    </lineage>
</organism>
<dbReference type="SUPFAM" id="SSF56436">
    <property type="entry name" value="C-type lectin-like"/>
    <property type="match status" value="1"/>
</dbReference>
<protein>
    <submittedName>
        <fullName evidence="3">SUMF1/EgtB/PvdO family nonheme iron enzyme</fullName>
    </submittedName>
</protein>
<dbReference type="AlphaFoldDB" id="A0A7X9XCT5"/>
<dbReference type="Pfam" id="PF03781">
    <property type="entry name" value="FGE-sulfatase"/>
    <property type="match status" value="1"/>
</dbReference>
<dbReference type="GO" id="GO:0120147">
    <property type="term" value="F:formylglycine-generating oxidase activity"/>
    <property type="evidence" value="ECO:0007669"/>
    <property type="project" value="TreeGrafter"/>
</dbReference>
<feature type="domain" description="Sulfatase-modifying factor enzyme-like" evidence="2">
    <location>
        <begin position="512"/>
        <end position="710"/>
    </location>
</feature>
<accession>A0A7X9XCT5</accession>
<comment type="caution">
    <text evidence="3">The sequence shown here is derived from an EMBL/GenBank/DDBJ whole genome shotgun (WGS) entry which is preliminary data.</text>
</comment>
<sequence>MFLKNLIKSCLVIFIGLLNSFASFSQDREIEIFHTDSTFQQIFNLEGKDLSYQIQKDSSRKEVRYYLSGSSFEKEVLAYKLTTNFFFFNNCTFKEKADFRNNTSYYTNLAGSVFNKDAYFDYSDFGGYGEGVFQMDGSHFLEKASFIGVNFSGSDLNMSNTFGNPTIFEKEVIFDEAIFFWSVCFEETQFNGPASFRKTTFETACFTGSKFASTTDFSNLNCKGNLLINECDFKGKVNFKGAKIKGIILDGVKTEETIDLTKLNKDSNFIKIHFTDINPQKLKFDYQYFQLRFLERAELEEIEEIYHRTIQIQKQHGFKKGLAKAEKELKDLQTVYQLFEEGKAFMAENNKYVASEKFEEAITYFQENTTEYGGDFNVSYTSPIFKIYVDVLYHQGKTELLSNGKIEAFNCFKKAYEMDSENDSVNLELGKLMIELGVGHLSNANQMNYGDSEAGTELKRLRNNTFFTHHDITLNSSFSFYDQDVKEIEITPDISINLRKIEPSVFEMMGRDSVTHKVQLDPYYIAEFEIQQYVYDTVMGKNPSLIDFGYYHPVESISYYDAQRFIIQLNEMTGYSFRLPTEAEWEYAASGGSPKYMYAGSDDIDLVGNYLNNKEPLNGLDGSLGVTTPSGSYEENYHSLYDMTGNVKEWVLDTYSSFSSETQNNPKDLSKGYGILKGGSYNDVKEDCTIRRRYIAEKTSKSSEYGFRIVLDCE</sequence>
<dbReference type="Gene3D" id="2.160.20.80">
    <property type="entry name" value="E3 ubiquitin-protein ligase SopA"/>
    <property type="match status" value="1"/>
</dbReference>
<reference evidence="3 4" key="1">
    <citation type="submission" date="2020-04" db="EMBL/GenBank/DDBJ databases">
        <title>Flammeovirga sp. SR4, a novel species isolated from seawater.</title>
        <authorList>
            <person name="Wang X."/>
        </authorList>
    </citation>
    <scope>NUCLEOTIDE SEQUENCE [LARGE SCALE GENOMIC DNA]</scope>
    <source>
        <strain evidence="3 4">ATCC 23126</strain>
    </source>
</reference>
<dbReference type="InterPro" id="IPR051043">
    <property type="entry name" value="Sulfatase_Mod_Factor_Kinase"/>
</dbReference>
<dbReference type="RefSeq" id="WP_169660341.1">
    <property type="nucleotide sequence ID" value="NZ_JABANE010000138.1"/>
</dbReference>
<dbReference type="SUPFAM" id="SSF48452">
    <property type="entry name" value="TPR-like"/>
    <property type="match status" value="1"/>
</dbReference>
<dbReference type="InterPro" id="IPR042095">
    <property type="entry name" value="SUMF_sf"/>
</dbReference>
<dbReference type="Gene3D" id="3.90.1580.10">
    <property type="entry name" value="paralog of FGE (formylglycine-generating enzyme)"/>
    <property type="match status" value="1"/>
</dbReference>
<keyword evidence="4" id="KW-1185">Reference proteome</keyword>
<dbReference type="PANTHER" id="PTHR23150">
    <property type="entry name" value="SULFATASE MODIFYING FACTOR 1, 2"/>
    <property type="match status" value="1"/>
</dbReference>
<dbReference type="InterPro" id="IPR011990">
    <property type="entry name" value="TPR-like_helical_dom_sf"/>
</dbReference>
<keyword evidence="1" id="KW-0732">Signal</keyword>
<evidence type="ECO:0000313" key="4">
    <source>
        <dbReference type="Proteomes" id="UP000576082"/>
    </source>
</evidence>
<dbReference type="InterPro" id="IPR016187">
    <property type="entry name" value="CTDL_fold"/>
</dbReference>
<dbReference type="Gene3D" id="1.25.40.10">
    <property type="entry name" value="Tetratricopeptide repeat domain"/>
    <property type="match status" value="1"/>
</dbReference>
<gene>
    <name evidence="3" type="ORF">HHU12_29570</name>
</gene>
<feature type="signal peptide" evidence="1">
    <location>
        <begin position="1"/>
        <end position="25"/>
    </location>
</feature>
<evidence type="ECO:0000259" key="2">
    <source>
        <dbReference type="Pfam" id="PF03781"/>
    </source>
</evidence>